<evidence type="ECO:0000313" key="2">
    <source>
        <dbReference type="Proteomes" id="UP000324222"/>
    </source>
</evidence>
<keyword evidence="2" id="KW-1185">Reference proteome</keyword>
<sequence length="65" mass="7291">MNGNVSRQSAFDRRPSRLTLPEIIGQLKYNFTVLGDYTPPPFAYPIRIRPAWSEAGLRFGLAGLP</sequence>
<organism evidence="1 2">
    <name type="scientific">Portunus trituberculatus</name>
    <name type="common">Swimming crab</name>
    <name type="synonym">Neptunus trituberculatus</name>
    <dbReference type="NCBI Taxonomy" id="210409"/>
    <lineage>
        <taxon>Eukaryota</taxon>
        <taxon>Metazoa</taxon>
        <taxon>Ecdysozoa</taxon>
        <taxon>Arthropoda</taxon>
        <taxon>Crustacea</taxon>
        <taxon>Multicrustacea</taxon>
        <taxon>Malacostraca</taxon>
        <taxon>Eumalacostraca</taxon>
        <taxon>Eucarida</taxon>
        <taxon>Decapoda</taxon>
        <taxon>Pleocyemata</taxon>
        <taxon>Brachyura</taxon>
        <taxon>Eubrachyura</taxon>
        <taxon>Portunoidea</taxon>
        <taxon>Portunidae</taxon>
        <taxon>Portuninae</taxon>
        <taxon>Portunus</taxon>
    </lineage>
</organism>
<dbReference type="AlphaFoldDB" id="A0A5B7CWE3"/>
<dbReference type="EMBL" id="VSRR010000180">
    <property type="protein sequence ID" value="MPC11773.1"/>
    <property type="molecule type" value="Genomic_DNA"/>
</dbReference>
<name>A0A5B7CWE3_PORTR</name>
<proteinExistence type="predicted"/>
<comment type="caution">
    <text evidence="1">The sequence shown here is derived from an EMBL/GenBank/DDBJ whole genome shotgun (WGS) entry which is preliminary data.</text>
</comment>
<evidence type="ECO:0000313" key="1">
    <source>
        <dbReference type="EMBL" id="MPC11773.1"/>
    </source>
</evidence>
<gene>
    <name evidence="1" type="ORF">E2C01_004448</name>
</gene>
<reference evidence="1 2" key="1">
    <citation type="submission" date="2019-05" db="EMBL/GenBank/DDBJ databases">
        <title>Another draft genome of Portunus trituberculatus and its Hox gene families provides insights of decapod evolution.</title>
        <authorList>
            <person name="Jeong J.-H."/>
            <person name="Song I."/>
            <person name="Kim S."/>
            <person name="Choi T."/>
            <person name="Kim D."/>
            <person name="Ryu S."/>
            <person name="Kim W."/>
        </authorList>
    </citation>
    <scope>NUCLEOTIDE SEQUENCE [LARGE SCALE GENOMIC DNA]</scope>
    <source>
        <tissue evidence="1">Muscle</tissue>
    </source>
</reference>
<dbReference type="Proteomes" id="UP000324222">
    <property type="component" value="Unassembled WGS sequence"/>
</dbReference>
<protein>
    <submittedName>
        <fullName evidence="1">Uncharacterized protein</fullName>
    </submittedName>
</protein>
<accession>A0A5B7CWE3</accession>